<reference evidence="3 4" key="1">
    <citation type="submission" date="2020-09" db="EMBL/GenBank/DDBJ databases">
        <title>Pseudoxanthomonas sp. CAU 1598 isolated from sand of Yaerae Beach.</title>
        <authorList>
            <person name="Kim W."/>
        </authorList>
    </citation>
    <scope>NUCLEOTIDE SEQUENCE [LARGE SCALE GENOMIC DNA]</scope>
    <source>
        <strain evidence="3 4">CAU 1598</strain>
    </source>
</reference>
<organism evidence="3 4">
    <name type="scientific">Pseudomarimonas arenosa</name>
    <dbReference type="NCBI Taxonomy" id="2774145"/>
    <lineage>
        <taxon>Bacteria</taxon>
        <taxon>Pseudomonadati</taxon>
        <taxon>Pseudomonadota</taxon>
        <taxon>Gammaproteobacteria</taxon>
        <taxon>Lysobacterales</taxon>
        <taxon>Lysobacteraceae</taxon>
        <taxon>Pseudomarimonas</taxon>
    </lineage>
</organism>
<sequence>MKYLWKAFVARPFGMPIPPNFFALAAFGLLGVFLSPGFWLLGAGAEVAYLAALSTNKRFRNTVDAEEDRADPVDQRYHQSLMKLTPDQQQRQREVEQRAREIFAQLGDSPMFRTHMESLEQLVWINMKLLLARQAILGVVHTARSEADRLDAQEADIEQRLLRDDLSPELRRSLEQQKAVIDQRQEAHQSAGRRLEHVEAELARIEQQIALIREQALLSTNEEQVGASLDSLTASFNEANRWLSGQRDLLDSFDALGNTPLPKSVLRQRTSPGGRQRVSQ</sequence>
<evidence type="ECO:0000256" key="1">
    <source>
        <dbReference type="SAM" id="Coils"/>
    </source>
</evidence>
<comment type="caution">
    <text evidence="3">The sequence shown here is derived from an EMBL/GenBank/DDBJ whole genome shotgun (WGS) entry which is preliminary data.</text>
</comment>
<keyword evidence="4" id="KW-1185">Reference proteome</keyword>
<dbReference type="EMBL" id="JACYTR010000040">
    <property type="protein sequence ID" value="MBD8527095.1"/>
    <property type="molecule type" value="Genomic_DNA"/>
</dbReference>
<protein>
    <recommendedName>
        <fullName evidence="5">Chromosome partition protein Smc</fullName>
    </recommendedName>
</protein>
<feature type="coiled-coil region" evidence="1">
    <location>
        <begin position="188"/>
        <end position="215"/>
    </location>
</feature>
<evidence type="ECO:0000256" key="2">
    <source>
        <dbReference type="SAM" id="MobiDB-lite"/>
    </source>
</evidence>
<gene>
    <name evidence="3" type="ORF">IFO71_15240</name>
</gene>
<dbReference type="RefSeq" id="WP_192030517.1">
    <property type="nucleotide sequence ID" value="NZ_JACYTR010000040.1"/>
</dbReference>
<dbReference type="AlphaFoldDB" id="A0AAW3ZQ85"/>
<feature type="region of interest" description="Disordered" evidence="2">
    <location>
        <begin position="260"/>
        <end position="280"/>
    </location>
</feature>
<name>A0AAW3ZQ85_9GAMM</name>
<evidence type="ECO:0008006" key="5">
    <source>
        <dbReference type="Google" id="ProtNLM"/>
    </source>
</evidence>
<accession>A0AAW3ZQ85</accession>
<keyword evidence="1" id="KW-0175">Coiled coil</keyword>
<evidence type="ECO:0000313" key="4">
    <source>
        <dbReference type="Proteomes" id="UP000613768"/>
    </source>
</evidence>
<feature type="compositionally biased region" description="Polar residues" evidence="2">
    <location>
        <begin position="267"/>
        <end position="280"/>
    </location>
</feature>
<proteinExistence type="predicted"/>
<evidence type="ECO:0000313" key="3">
    <source>
        <dbReference type="EMBL" id="MBD8527095.1"/>
    </source>
</evidence>
<dbReference type="Proteomes" id="UP000613768">
    <property type="component" value="Unassembled WGS sequence"/>
</dbReference>